<dbReference type="GO" id="GO:0005829">
    <property type="term" value="C:cytosol"/>
    <property type="evidence" value="ECO:0007669"/>
    <property type="project" value="TreeGrafter"/>
</dbReference>
<dbReference type="InterPro" id="IPR017508">
    <property type="entry name" value="HipA_N1"/>
</dbReference>
<dbReference type="AlphaFoldDB" id="A0A061JGW9"/>
<sequence>MSFRDQNLVYVYYHCSTHKILMGRLLLKSRQIFFEYDAAFIKTGLELSPFKLPLKAGVIESSDRTFEGLFGVFNDSLPDGWGRLLLDRKLMNAGLNPGTLSPLDRLCFVGTGGMGALSYAYEPENPSAISHITNDLDEIDSEIQATLDENDTYVDDLLVLGGSSAGARPKVLLNIDGVDWLIKFRSHLDPKDISAIEYAYHLMAIDAGLVVPEAKLFPSRKGLGFFGVKRFDRNADNRIHMHTIAGLLHADHREPSLDYESIMKATLYLTKDIRQCEIQFRSAVFNVLTHNRDDHSKNFSFLMDVQGNWTVSPAYDLTFSSGPAGEHSTMIMGEGKNPTKKHLLKLAGTVGIKQDKALEIIHQIFAALKKWDDFATEVGVSKLQTKNIGEALRTIRKNSGIFP</sequence>
<comment type="caution">
    <text evidence="6">The sequence shown here is derived from an EMBL/GenBank/DDBJ whole genome shotgun (WGS) entry which is preliminary data.</text>
</comment>
<name>A0A061JGW9_9PROT</name>
<dbReference type="PANTHER" id="PTHR37419">
    <property type="entry name" value="SERINE/THREONINE-PROTEIN KINASE TOXIN HIPA"/>
    <property type="match status" value="1"/>
</dbReference>
<keyword evidence="3" id="KW-0418">Kinase</keyword>
<reference evidence="6 7" key="1">
    <citation type="journal article" date="2013" name="Genome Announc.">
        <title>Draft Genome Sequence of Holospora undulata Strain HU1, a Micronucleus-Specific Symbiont of the Ciliate Paramecium caudatum.</title>
        <authorList>
            <person name="Dohra H."/>
            <person name="Suzuki H."/>
            <person name="Suzuki T."/>
            <person name="Tanaka K."/>
            <person name="Fujishima M."/>
        </authorList>
    </citation>
    <scope>NUCLEOTIDE SEQUENCE [LARGE SCALE GENOMIC DNA]</scope>
    <source>
        <strain evidence="6 7">HU1</strain>
    </source>
</reference>
<dbReference type="Pfam" id="PF07804">
    <property type="entry name" value="HipA_C"/>
    <property type="match status" value="1"/>
</dbReference>
<dbReference type="GO" id="GO:0004674">
    <property type="term" value="F:protein serine/threonine kinase activity"/>
    <property type="evidence" value="ECO:0007669"/>
    <property type="project" value="TreeGrafter"/>
</dbReference>
<evidence type="ECO:0000313" key="6">
    <source>
        <dbReference type="EMBL" id="ETZ04438.1"/>
    </source>
</evidence>
<accession>A0A061JGW9</accession>
<protein>
    <submittedName>
        <fullName evidence="6">Putative capsule biosynthesis enzyme</fullName>
    </submittedName>
</protein>
<feature type="domain" description="HipA N-terminal subdomain 1" evidence="5">
    <location>
        <begin position="18"/>
        <end position="119"/>
    </location>
</feature>
<keyword evidence="2" id="KW-0808">Transferase</keyword>
<dbReference type="Gene3D" id="1.10.1070.20">
    <property type="match status" value="1"/>
</dbReference>
<dbReference type="Pfam" id="PF13657">
    <property type="entry name" value="Couple_hipA"/>
    <property type="match status" value="1"/>
</dbReference>
<evidence type="ECO:0000256" key="3">
    <source>
        <dbReference type="ARBA" id="ARBA00022777"/>
    </source>
</evidence>
<feature type="domain" description="HipA-like C-terminal" evidence="4">
    <location>
        <begin position="163"/>
        <end position="369"/>
    </location>
</feature>
<dbReference type="InterPro" id="IPR012893">
    <property type="entry name" value="HipA-like_C"/>
</dbReference>
<proteinExistence type="inferred from homology"/>
<dbReference type="EMBL" id="ARPM03000197">
    <property type="protein sequence ID" value="ETZ04438.1"/>
    <property type="molecule type" value="Genomic_DNA"/>
</dbReference>
<gene>
    <name evidence="6" type="ORF">K737_301149</name>
</gene>
<dbReference type="PANTHER" id="PTHR37419:SF8">
    <property type="entry name" value="TOXIN YJJJ"/>
    <property type="match status" value="1"/>
</dbReference>
<dbReference type="Proteomes" id="UP000026922">
    <property type="component" value="Unassembled WGS sequence"/>
</dbReference>
<organism evidence="6 7">
    <name type="scientific">Holospora undulata HU1</name>
    <dbReference type="NCBI Taxonomy" id="1321371"/>
    <lineage>
        <taxon>Bacteria</taxon>
        <taxon>Pseudomonadati</taxon>
        <taxon>Pseudomonadota</taxon>
        <taxon>Alphaproteobacteria</taxon>
        <taxon>Holosporales</taxon>
        <taxon>Holosporaceae</taxon>
        <taxon>Holospora</taxon>
    </lineage>
</organism>
<evidence type="ECO:0000256" key="2">
    <source>
        <dbReference type="ARBA" id="ARBA00022679"/>
    </source>
</evidence>
<comment type="similarity">
    <text evidence="1">Belongs to the HipA Ser/Thr kinase family.</text>
</comment>
<evidence type="ECO:0000259" key="5">
    <source>
        <dbReference type="Pfam" id="PF13657"/>
    </source>
</evidence>
<evidence type="ECO:0000259" key="4">
    <source>
        <dbReference type="Pfam" id="PF07804"/>
    </source>
</evidence>
<keyword evidence="7" id="KW-1185">Reference proteome</keyword>
<evidence type="ECO:0000256" key="1">
    <source>
        <dbReference type="ARBA" id="ARBA00010164"/>
    </source>
</evidence>
<evidence type="ECO:0000313" key="7">
    <source>
        <dbReference type="Proteomes" id="UP000026922"/>
    </source>
</evidence>
<dbReference type="InterPro" id="IPR052028">
    <property type="entry name" value="HipA_Ser/Thr_kinase"/>
</dbReference>